<dbReference type="AlphaFoldDB" id="A0A250DM10"/>
<dbReference type="EMBL" id="CP023284">
    <property type="protein sequence ID" value="ATA55370.1"/>
    <property type="molecule type" value="Genomic_DNA"/>
</dbReference>
<evidence type="ECO:0000256" key="1">
    <source>
        <dbReference type="ARBA" id="ARBA00023015"/>
    </source>
</evidence>
<dbReference type="InterPro" id="IPR037923">
    <property type="entry name" value="HTH-like"/>
</dbReference>
<evidence type="ECO:0000256" key="4">
    <source>
        <dbReference type="ARBA" id="ARBA00023163"/>
    </source>
</evidence>
<dbReference type="SMART" id="SM00342">
    <property type="entry name" value="HTH_ARAC"/>
    <property type="match status" value="1"/>
</dbReference>
<evidence type="ECO:0000256" key="3">
    <source>
        <dbReference type="ARBA" id="ARBA00023159"/>
    </source>
</evidence>
<evidence type="ECO:0000259" key="5">
    <source>
        <dbReference type="PROSITE" id="PS01124"/>
    </source>
</evidence>
<evidence type="ECO:0000313" key="6">
    <source>
        <dbReference type="EMBL" id="ATA55370.1"/>
    </source>
</evidence>
<dbReference type="KEGG" id="vbo:CKY39_20705"/>
<dbReference type="InterPro" id="IPR050204">
    <property type="entry name" value="AraC_XylS_family_regulators"/>
</dbReference>
<name>A0A250DM10_9BURK</name>
<dbReference type="Gene3D" id="2.60.120.10">
    <property type="entry name" value="Jelly Rolls"/>
    <property type="match status" value="1"/>
</dbReference>
<dbReference type="InterPro" id="IPR020449">
    <property type="entry name" value="Tscrpt_reg_AraC-type_HTH"/>
</dbReference>
<keyword evidence="4" id="KW-0804">Transcription</keyword>
<dbReference type="Gene3D" id="1.10.10.60">
    <property type="entry name" value="Homeodomain-like"/>
    <property type="match status" value="2"/>
</dbReference>
<dbReference type="PRINTS" id="PR00032">
    <property type="entry name" value="HTHARAC"/>
</dbReference>
<keyword evidence="3" id="KW-0010">Activator</keyword>
<dbReference type="InterPro" id="IPR014710">
    <property type="entry name" value="RmlC-like_jellyroll"/>
</dbReference>
<gene>
    <name evidence="6" type="ORF">CKY39_20705</name>
</gene>
<dbReference type="Pfam" id="PF12833">
    <property type="entry name" value="HTH_18"/>
    <property type="match status" value="1"/>
</dbReference>
<dbReference type="PANTHER" id="PTHR46796">
    <property type="entry name" value="HTH-TYPE TRANSCRIPTIONAL ACTIVATOR RHAS-RELATED"/>
    <property type="match status" value="1"/>
</dbReference>
<evidence type="ECO:0000313" key="7">
    <source>
        <dbReference type="Proteomes" id="UP000217154"/>
    </source>
</evidence>
<dbReference type="Pfam" id="PF02311">
    <property type="entry name" value="AraC_binding"/>
    <property type="match status" value="1"/>
</dbReference>
<proteinExistence type="predicted"/>
<dbReference type="InterPro" id="IPR003313">
    <property type="entry name" value="AraC-bd"/>
</dbReference>
<reference evidence="6 7" key="1">
    <citation type="submission" date="2017-09" db="EMBL/GenBank/DDBJ databases">
        <title>The diverse metabolic capabilities of V. boronicumulans make it an excellent choice for continued studies on novel biodegradation.</title>
        <authorList>
            <person name="Sun S."/>
        </authorList>
    </citation>
    <scope>NUCLEOTIDE SEQUENCE [LARGE SCALE GENOMIC DNA]</scope>
    <source>
        <strain evidence="6 7">J1</strain>
    </source>
</reference>
<dbReference type="RefSeq" id="WP_095745743.1">
    <property type="nucleotide sequence ID" value="NZ_CP023284.1"/>
</dbReference>
<sequence>MTLPAPTTSHVIGLPLADGTPVEVMFAGDPKAHFSLHWHAEWSMGAILEGRCEFVCAGAPRTAQAGELVLMPPFALHTAGVSAQGFRMVMLYVPHAWVAARMGWPAGRRGSLRQDVWRDEASVDVLAQAASAKDGARIGALLDGIFRTQTTEPLLAVARATGDARVEAVCDLLATEDACRIEPASLAERLGVSREHFHRLFRAAVGMAPAQYARLARIARAKVLLREGHGPAEVAVQCGFADQAHFSRWFRRCFGVTPGNYRAGGSPKTVA</sequence>
<dbReference type="GO" id="GO:0043565">
    <property type="term" value="F:sequence-specific DNA binding"/>
    <property type="evidence" value="ECO:0007669"/>
    <property type="project" value="InterPro"/>
</dbReference>
<dbReference type="PROSITE" id="PS01124">
    <property type="entry name" value="HTH_ARAC_FAMILY_2"/>
    <property type="match status" value="1"/>
</dbReference>
<protein>
    <recommendedName>
        <fullName evidence="5">HTH araC/xylS-type domain-containing protein</fullName>
    </recommendedName>
</protein>
<organism evidence="6 7">
    <name type="scientific">Variovorax boronicumulans</name>
    <dbReference type="NCBI Taxonomy" id="436515"/>
    <lineage>
        <taxon>Bacteria</taxon>
        <taxon>Pseudomonadati</taxon>
        <taxon>Pseudomonadota</taxon>
        <taxon>Betaproteobacteria</taxon>
        <taxon>Burkholderiales</taxon>
        <taxon>Comamonadaceae</taxon>
        <taxon>Variovorax</taxon>
    </lineage>
</organism>
<dbReference type="InterPro" id="IPR018060">
    <property type="entry name" value="HTH_AraC"/>
</dbReference>
<dbReference type="GO" id="GO:0003700">
    <property type="term" value="F:DNA-binding transcription factor activity"/>
    <property type="evidence" value="ECO:0007669"/>
    <property type="project" value="InterPro"/>
</dbReference>
<dbReference type="Proteomes" id="UP000217154">
    <property type="component" value="Chromosome"/>
</dbReference>
<dbReference type="SUPFAM" id="SSF46689">
    <property type="entry name" value="Homeodomain-like"/>
    <property type="match status" value="2"/>
</dbReference>
<keyword evidence="1" id="KW-0805">Transcription regulation</keyword>
<accession>A0A250DM10</accession>
<dbReference type="SUPFAM" id="SSF51215">
    <property type="entry name" value="Regulatory protein AraC"/>
    <property type="match status" value="1"/>
</dbReference>
<keyword evidence="2" id="KW-0238">DNA-binding</keyword>
<dbReference type="InterPro" id="IPR009057">
    <property type="entry name" value="Homeodomain-like_sf"/>
</dbReference>
<feature type="domain" description="HTH araC/xylS-type" evidence="5">
    <location>
        <begin position="167"/>
        <end position="264"/>
    </location>
</feature>
<evidence type="ECO:0000256" key="2">
    <source>
        <dbReference type="ARBA" id="ARBA00023125"/>
    </source>
</evidence>